<reference evidence="1" key="1">
    <citation type="submission" date="2020-02" db="EMBL/GenBank/DDBJ databases">
        <authorList>
            <person name="Meier V. D."/>
        </authorList>
    </citation>
    <scope>NUCLEOTIDE SEQUENCE</scope>
    <source>
        <strain evidence="1">AVDCRST_MAG89</strain>
    </source>
</reference>
<dbReference type="AlphaFoldDB" id="A0A6J4N0G1"/>
<feature type="non-terminal residue" evidence="1">
    <location>
        <position position="67"/>
    </location>
</feature>
<accession>A0A6J4N0G1</accession>
<organism evidence="1">
    <name type="scientific">uncultured Gemmatimonadota bacterium</name>
    <dbReference type="NCBI Taxonomy" id="203437"/>
    <lineage>
        <taxon>Bacteria</taxon>
        <taxon>Pseudomonadati</taxon>
        <taxon>Gemmatimonadota</taxon>
        <taxon>environmental samples</taxon>
    </lineage>
</organism>
<sequence>CLRSKPRTMRCGPKRWPATTGCPPRWFPRRRPRGHGATWRWKRSPPTRSAWRRCWTARGCRSGGGPG</sequence>
<feature type="non-terminal residue" evidence="1">
    <location>
        <position position="1"/>
    </location>
</feature>
<proteinExistence type="predicted"/>
<gene>
    <name evidence="1" type="ORF">AVDCRST_MAG89-4605</name>
</gene>
<evidence type="ECO:0000313" key="1">
    <source>
        <dbReference type="EMBL" id="CAA9371170.1"/>
    </source>
</evidence>
<protein>
    <submittedName>
        <fullName evidence="1">Uncharacterized protein</fullName>
    </submittedName>
</protein>
<name>A0A6J4N0G1_9BACT</name>
<dbReference type="EMBL" id="CADCTV010000965">
    <property type="protein sequence ID" value="CAA9371170.1"/>
    <property type="molecule type" value="Genomic_DNA"/>
</dbReference>